<dbReference type="InterPro" id="IPR029032">
    <property type="entry name" value="AhpD-like"/>
</dbReference>
<dbReference type="Gene3D" id="1.20.1290.10">
    <property type="entry name" value="AhpD-like"/>
    <property type="match status" value="1"/>
</dbReference>
<dbReference type="SUPFAM" id="SSF69118">
    <property type="entry name" value="AhpD-like"/>
    <property type="match status" value="1"/>
</dbReference>
<evidence type="ECO:0000313" key="2">
    <source>
        <dbReference type="Proteomes" id="UP000605986"/>
    </source>
</evidence>
<dbReference type="OrthoDB" id="9998495at2759"/>
<evidence type="ECO:0000313" key="1">
    <source>
        <dbReference type="EMBL" id="KAF4457235.1"/>
    </source>
</evidence>
<accession>A0A8H4KW56</accession>
<dbReference type="EMBL" id="JAADJG010000031">
    <property type="protein sequence ID" value="KAF4457235.1"/>
    <property type="molecule type" value="Genomic_DNA"/>
</dbReference>
<keyword evidence="2" id="KW-1185">Reference proteome</keyword>
<name>A0A8H4KW56_9HYPO</name>
<dbReference type="AlphaFoldDB" id="A0A8H4KW56"/>
<organism evidence="1 2">
    <name type="scientific">Fusarium austroafricanum</name>
    <dbReference type="NCBI Taxonomy" id="2364996"/>
    <lineage>
        <taxon>Eukaryota</taxon>
        <taxon>Fungi</taxon>
        <taxon>Dikarya</taxon>
        <taxon>Ascomycota</taxon>
        <taxon>Pezizomycotina</taxon>
        <taxon>Sordariomycetes</taxon>
        <taxon>Hypocreomycetidae</taxon>
        <taxon>Hypocreales</taxon>
        <taxon>Nectriaceae</taxon>
        <taxon>Fusarium</taxon>
        <taxon>Fusarium concolor species complex</taxon>
    </lineage>
</organism>
<proteinExistence type="predicted"/>
<gene>
    <name evidence="1" type="ORF">F53441_799</name>
</gene>
<comment type="caution">
    <text evidence="1">The sequence shown here is derived from an EMBL/GenBank/DDBJ whole genome shotgun (WGS) entry which is preliminary data.</text>
</comment>
<dbReference type="Proteomes" id="UP000605986">
    <property type="component" value="Unassembled WGS sequence"/>
</dbReference>
<dbReference type="PANTHER" id="PTHR34846:SF11">
    <property type="entry name" value="4-CARBOXYMUCONOLACTONE DECARBOXYLASE FAMILY PROTEIN (AFU_ORTHOLOGUE AFUA_6G11590)"/>
    <property type="match status" value="1"/>
</dbReference>
<reference evidence="1" key="1">
    <citation type="submission" date="2020-01" db="EMBL/GenBank/DDBJ databases">
        <title>Identification and distribution of gene clusters putatively required for synthesis of sphingolipid metabolism inhibitors in phylogenetically diverse species of the filamentous fungus Fusarium.</title>
        <authorList>
            <person name="Kim H.-S."/>
            <person name="Busman M."/>
            <person name="Brown D.W."/>
            <person name="Divon H."/>
            <person name="Uhlig S."/>
            <person name="Proctor R.H."/>
        </authorList>
    </citation>
    <scope>NUCLEOTIDE SEQUENCE</scope>
    <source>
        <strain evidence="1">NRRL 53441</strain>
    </source>
</reference>
<sequence>MRIPSISNPPPTCSAEEEAIVAAIAARRHPRPIQPLDSALLYSPHVVAGWDSFVGAVRTKSSLADDLRELAIAVVKLLLKSEQPEGFTEKQWAICVIADEMTRNVQVKDETFDWLKALSSHQEVVEVVATDGMPKQHSSRMNLTALF</sequence>
<protein>
    <submittedName>
        <fullName evidence="1">Uncharacterized protein</fullName>
    </submittedName>
</protein>
<dbReference type="PANTHER" id="PTHR34846">
    <property type="entry name" value="4-CARBOXYMUCONOLACTONE DECARBOXYLASE FAMILY PROTEIN (AFU_ORTHOLOGUE AFUA_6G11590)"/>
    <property type="match status" value="1"/>
</dbReference>